<evidence type="ECO:0000259" key="1">
    <source>
        <dbReference type="Pfam" id="PF14216"/>
    </source>
</evidence>
<dbReference type="InterPro" id="IPR025475">
    <property type="entry name" value="DUF4326"/>
</dbReference>
<evidence type="ECO:0000313" key="3">
    <source>
        <dbReference type="Proteomes" id="UP000198906"/>
    </source>
</evidence>
<name>A0A1C6S0Y2_9ACTN</name>
<organism evidence="2 3">
    <name type="scientific">Micromonospora inyonensis</name>
    <dbReference type="NCBI Taxonomy" id="47866"/>
    <lineage>
        <taxon>Bacteria</taxon>
        <taxon>Bacillati</taxon>
        <taxon>Actinomycetota</taxon>
        <taxon>Actinomycetes</taxon>
        <taxon>Micromonosporales</taxon>
        <taxon>Micromonosporaceae</taxon>
        <taxon>Micromonospora</taxon>
    </lineage>
</organism>
<dbReference type="EMBL" id="FMHU01000002">
    <property type="protein sequence ID" value="SCL23118.1"/>
    <property type="molecule type" value="Genomic_DNA"/>
</dbReference>
<protein>
    <recommendedName>
        <fullName evidence="1">DUF4326 domain-containing protein</fullName>
    </recommendedName>
</protein>
<dbReference type="AlphaFoldDB" id="A0A1C6S0Y2"/>
<dbReference type="STRING" id="47866.GA0074694_3558"/>
<reference evidence="3" key="1">
    <citation type="submission" date="2016-06" db="EMBL/GenBank/DDBJ databases">
        <authorList>
            <person name="Varghese N."/>
        </authorList>
    </citation>
    <scope>NUCLEOTIDE SEQUENCE [LARGE SCALE GENOMIC DNA]</scope>
    <source>
        <strain evidence="3">DSM 46123</strain>
    </source>
</reference>
<proteinExistence type="predicted"/>
<dbReference type="Proteomes" id="UP000198906">
    <property type="component" value="Unassembled WGS sequence"/>
</dbReference>
<evidence type="ECO:0000313" key="2">
    <source>
        <dbReference type="EMBL" id="SCL23118.1"/>
    </source>
</evidence>
<dbReference type="RefSeq" id="WP_091459680.1">
    <property type="nucleotide sequence ID" value="NZ_FMHU01000002.1"/>
</dbReference>
<keyword evidence="3" id="KW-1185">Reference proteome</keyword>
<gene>
    <name evidence="2" type="ORF">GA0074694_3558</name>
</gene>
<dbReference type="Pfam" id="PF14216">
    <property type="entry name" value="DUF4326"/>
    <property type="match status" value="1"/>
</dbReference>
<sequence>MKPARIQRRRTAGWRMPAGAVYVGRPTRWGNPVVVVDGDRAAAVQAYAQLLDVRPDLVAAARAALAGKTLVCWCPVGQPCHGDVLAAVAAGASPQDVLRALTDPPAQAAGHGAT</sequence>
<accession>A0A1C6S0Y2</accession>
<feature type="domain" description="DUF4326" evidence="1">
    <location>
        <begin position="10"/>
        <end position="86"/>
    </location>
</feature>